<evidence type="ECO:0000256" key="7">
    <source>
        <dbReference type="ARBA" id="ARBA00023170"/>
    </source>
</evidence>
<keyword evidence="8" id="KW-0325">Glycoprotein</keyword>
<evidence type="ECO:0000256" key="1">
    <source>
        <dbReference type="ARBA" id="ARBA00004651"/>
    </source>
</evidence>
<keyword evidence="9 10" id="KW-0807">Transducer</keyword>
<evidence type="ECO:0000313" key="14">
    <source>
        <dbReference type="RefSeq" id="XP_031558691.1"/>
    </source>
</evidence>
<dbReference type="CDD" id="cd00637">
    <property type="entry name" value="7tm_classA_rhodopsin-like"/>
    <property type="match status" value="1"/>
</dbReference>
<evidence type="ECO:0000259" key="12">
    <source>
        <dbReference type="PROSITE" id="PS50262"/>
    </source>
</evidence>
<feature type="transmembrane region" description="Helical" evidence="11">
    <location>
        <begin position="209"/>
        <end position="230"/>
    </location>
</feature>
<feature type="domain" description="G-protein coupled receptors family 1 profile" evidence="12">
    <location>
        <begin position="36"/>
        <end position="261"/>
    </location>
</feature>
<dbReference type="PANTHER" id="PTHR24246:SF27">
    <property type="entry name" value="ADENOSINE RECEPTOR, ISOFORM A"/>
    <property type="match status" value="1"/>
</dbReference>
<dbReference type="RefSeq" id="XP_031558694.1">
    <property type="nucleotide sequence ID" value="XM_031702834.1"/>
</dbReference>
<dbReference type="AlphaFoldDB" id="A0A6P8HQN3"/>
<dbReference type="OrthoDB" id="5986234at2759"/>
<dbReference type="RefSeq" id="XP_031558691.1">
    <property type="nucleotide sequence ID" value="XM_031702831.1"/>
</dbReference>
<dbReference type="SMART" id="SM01381">
    <property type="entry name" value="7TM_GPCR_Srsx"/>
    <property type="match status" value="1"/>
</dbReference>
<keyword evidence="13" id="KW-1185">Reference proteome</keyword>
<feature type="transmembrane region" description="Helical" evidence="11">
    <location>
        <begin position="20"/>
        <end position="44"/>
    </location>
</feature>
<feature type="transmembrane region" description="Helical" evidence="11">
    <location>
        <begin position="159"/>
        <end position="179"/>
    </location>
</feature>
<feature type="transmembrane region" description="Helical" evidence="11">
    <location>
        <begin position="56"/>
        <end position="76"/>
    </location>
</feature>
<dbReference type="PROSITE" id="PS00237">
    <property type="entry name" value="G_PROTEIN_RECEP_F1_1"/>
    <property type="match status" value="1"/>
</dbReference>
<dbReference type="Gene3D" id="1.20.1070.10">
    <property type="entry name" value="Rhodopsin 7-helix transmembrane proteins"/>
    <property type="match status" value="1"/>
</dbReference>
<dbReference type="Proteomes" id="UP000515163">
    <property type="component" value="Unplaced"/>
</dbReference>
<organism evidence="13 16">
    <name type="scientific">Actinia tenebrosa</name>
    <name type="common">Australian red waratah sea anemone</name>
    <dbReference type="NCBI Taxonomy" id="6105"/>
    <lineage>
        <taxon>Eukaryota</taxon>
        <taxon>Metazoa</taxon>
        <taxon>Cnidaria</taxon>
        <taxon>Anthozoa</taxon>
        <taxon>Hexacorallia</taxon>
        <taxon>Actiniaria</taxon>
        <taxon>Actiniidae</taxon>
        <taxon>Actinia</taxon>
    </lineage>
</organism>
<dbReference type="KEGG" id="aten:116295104"/>
<dbReference type="PRINTS" id="PR00237">
    <property type="entry name" value="GPCRRHODOPSN"/>
</dbReference>
<dbReference type="PROSITE" id="PS50262">
    <property type="entry name" value="G_PROTEIN_RECEP_F1_2"/>
    <property type="match status" value="1"/>
</dbReference>
<keyword evidence="3 10" id="KW-0812">Transmembrane</keyword>
<evidence type="ECO:0000256" key="4">
    <source>
        <dbReference type="ARBA" id="ARBA00022989"/>
    </source>
</evidence>
<dbReference type="InterPro" id="IPR000276">
    <property type="entry name" value="GPCR_Rhodpsn"/>
</dbReference>
<keyword evidence="6 11" id="KW-0472">Membrane</keyword>
<keyword evidence="7 10" id="KW-0675">Receptor</keyword>
<sequence length="286" mass="32710">MDHNSTSNYENYKAPTREVVILVFLNSLGCILGTPANALVIVVIFSMRCLRTSRNYILASLSGSDLITCVVWQPLLIDSVLNGLRVNFLVLFCTFFASLSSLNNLICLTMERFIAVHFPFRYLNSLTRRLVVFICFLAYSIAFLLASLIATKHLPYEVIYVYILILTLLMMLFYANIYCTAMKQVRKIQAMQKTPTDVENSSKVIKAKYTTTSVAIVVALFVLSWLPYLLLPAIPKQHFSQAFPWVNTCAILQSNINPFLYFWKFASFRRESRRCLQKLQNSMGIL</sequence>
<gene>
    <name evidence="14 15 16" type="primary">LOC116295104</name>
</gene>
<keyword evidence="4 11" id="KW-1133">Transmembrane helix</keyword>
<comment type="subcellular location">
    <subcellularLocation>
        <location evidence="1">Cell membrane</location>
        <topology evidence="1">Multi-pass membrane protein</topology>
    </subcellularLocation>
</comment>
<dbReference type="GO" id="GO:0004930">
    <property type="term" value="F:G protein-coupled receptor activity"/>
    <property type="evidence" value="ECO:0007669"/>
    <property type="project" value="UniProtKB-KW"/>
</dbReference>
<evidence type="ECO:0000256" key="2">
    <source>
        <dbReference type="ARBA" id="ARBA00022475"/>
    </source>
</evidence>
<evidence type="ECO:0000256" key="6">
    <source>
        <dbReference type="ARBA" id="ARBA00023136"/>
    </source>
</evidence>
<feature type="transmembrane region" description="Helical" evidence="11">
    <location>
        <begin position="88"/>
        <end position="109"/>
    </location>
</feature>
<accession>A0A6P8HQN3</accession>
<evidence type="ECO:0000256" key="10">
    <source>
        <dbReference type="RuleBase" id="RU000688"/>
    </source>
</evidence>
<dbReference type="GO" id="GO:0005886">
    <property type="term" value="C:plasma membrane"/>
    <property type="evidence" value="ECO:0007669"/>
    <property type="project" value="UniProtKB-SubCell"/>
</dbReference>
<dbReference type="PANTHER" id="PTHR24246">
    <property type="entry name" value="OLFACTORY RECEPTOR AND ADENOSINE RECEPTOR"/>
    <property type="match status" value="1"/>
</dbReference>
<protein>
    <submittedName>
        <fullName evidence="14 15">Adenosine receptor A2b-like</fullName>
    </submittedName>
</protein>
<feature type="transmembrane region" description="Helical" evidence="11">
    <location>
        <begin position="130"/>
        <end position="153"/>
    </location>
</feature>
<dbReference type="GeneID" id="116295104"/>
<keyword evidence="2" id="KW-1003">Cell membrane</keyword>
<evidence type="ECO:0000313" key="16">
    <source>
        <dbReference type="RefSeq" id="XP_031558694.1"/>
    </source>
</evidence>
<evidence type="ECO:0000256" key="9">
    <source>
        <dbReference type="ARBA" id="ARBA00023224"/>
    </source>
</evidence>
<evidence type="ECO:0000313" key="15">
    <source>
        <dbReference type="RefSeq" id="XP_031558693.1"/>
    </source>
</evidence>
<evidence type="ECO:0000256" key="3">
    <source>
        <dbReference type="ARBA" id="ARBA00022692"/>
    </source>
</evidence>
<dbReference type="InterPro" id="IPR017452">
    <property type="entry name" value="GPCR_Rhodpsn_7TM"/>
</dbReference>
<evidence type="ECO:0000256" key="11">
    <source>
        <dbReference type="SAM" id="Phobius"/>
    </source>
</evidence>
<evidence type="ECO:0000256" key="5">
    <source>
        <dbReference type="ARBA" id="ARBA00023040"/>
    </source>
</evidence>
<evidence type="ECO:0000313" key="13">
    <source>
        <dbReference type="Proteomes" id="UP000515163"/>
    </source>
</evidence>
<reference evidence="14 15" key="1">
    <citation type="submission" date="2025-04" db="UniProtKB">
        <authorList>
            <consortium name="RefSeq"/>
        </authorList>
    </citation>
    <scope>IDENTIFICATION</scope>
    <source>
        <tissue evidence="14 15">Tentacle</tissue>
    </source>
</reference>
<dbReference type="RefSeq" id="XP_031558693.1">
    <property type="nucleotide sequence ID" value="XM_031702833.1"/>
</dbReference>
<dbReference type="SUPFAM" id="SSF81321">
    <property type="entry name" value="Family A G protein-coupled receptor-like"/>
    <property type="match status" value="1"/>
</dbReference>
<feature type="transmembrane region" description="Helical" evidence="11">
    <location>
        <begin position="242"/>
        <end position="263"/>
    </location>
</feature>
<comment type="similarity">
    <text evidence="10">Belongs to the G-protein coupled receptor 1 family.</text>
</comment>
<keyword evidence="5 10" id="KW-0297">G-protein coupled receptor</keyword>
<dbReference type="Pfam" id="PF00001">
    <property type="entry name" value="7tm_1"/>
    <property type="match status" value="2"/>
</dbReference>
<evidence type="ECO:0000256" key="8">
    <source>
        <dbReference type="ARBA" id="ARBA00023180"/>
    </source>
</evidence>
<proteinExistence type="inferred from homology"/>
<name>A0A6P8HQN3_ACTTE</name>